<dbReference type="AlphaFoldDB" id="A0AA96D503"/>
<protein>
    <submittedName>
        <fullName evidence="5">Uncharacterized protein</fullName>
    </submittedName>
</protein>
<evidence type="ECO:0000313" key="3">
    <source>
        <dbReference type="EMBL" id="WNL15290.1"/>
    </source>
</evidence>
<dbReference type="EMBL" id="CP134852">
    <property type="protein sequence ID" value="WNL26241.1"/>
    <property type="molecule type" value="Genomic_DNA"/>
</dbReference>
<evidence type="ECO:0000313" key="2">
    <source>
        <dbReference type="EMBL" id="WNL11846.1"/>
    </source>
</evidence>
<dbReference type="EMBL" id="CP134845">
    <property type="protein sequence ID" value="WNL15290.1"/>
    <property type="molecule type" value="Genomic_DNA"/>
</dbReference>
<dbReference type="EMBL" id="CP134851">
    <property type="protein sequence ID" value="WNL22868.1"/>
    <property type="molecule type" value="Genomic_DNA"/>
</dbReference>
<reference evidence="2" key="2">
    <citation type="submission" date="2023-09" db="EMBL/GenBank/DDBJ databases">
        <title>Characterization of Arcobacter Isolates from Retail Chicken Sold in Supermarkets in Tbilisi, Georgia.</title>
        <authorList>
            <person name="Matthias R."/>
            <person name="Zautner A.E."/>
        </authorList>
    </citation>
    <scope>NUCLEOTIDE SEQUENCE</scope>
    <source>
        <strain evidence="3">LEO 108</strain>
        <strain evidence="2">LEO 109</strain>
    </source>
</reference>
<dbReference type="EMBL" id="CP134844">
    <property type="protein sequence ID" value="WNL11846.1"/>
    <property type="molecule type" value="Genomic_DNA"/>
</dbReference>
<evidence type="ECO:0000313" key="5">
    <source>
        <dbReference type="EMBL" id="WNL20965.1"/>
    </source>
</evidence>
<proteinExistence type="predicted"/>
<dbReference type="EMBL" id="CP134850">
    <property type="protein sequence ID" value="WNL20965.1"/>
    <property type="molecule type" value="Genomic_DNA"/>
</dbReference>
<dbReference type="EMBL" id="CP134849">
    <property type="protein sequence ID" value="WNL18830.1"/>
    <property type="molecule type" value="Genomic_DNA"/>
</dbReference>
<evidence type="ECO:0000313" key="7">
    <source>
        <dbReference type="EMBL" id="WNL26241.1"/>
    </source>
</evidence>
<evidence type="ECO:0000256" key="1">
    <source>
        <dbReference type="SAM" id="SignalP"/>
    </source>
</evidence>
<organism evidence="5">
    <name type="scientific">Arcobacter sp. AZ-2023</name>
    <dbReference type="NCBI Taxonomy" id="3074453"/>
    <lineage>
        <taxon>Bacteria</taxon>
        <taxon>Pseudomonadati</taxon>
        <taxon>Campylobacterota</taxon>
        <taxon>Epsilonproteobacteria</taxon>
        <taxon>Campylobacterales</taxon>
        <taxon>Arcobacteraceae</taxon>
        <taxon>Arcobacter</taxon>
    </lineage>
</organism>
<accession>A0AA96D503</accession>
<reference evidence="5" key="1">
    <citation type="submission" date="2023-09" db="EMBL/GenBank/DDBJ databases">
        <title>Arcobacter tbilisiensis sp. nov. isolated from chicken meat in Tbilisi, Georgia.</title>
        <authorList>
            <person name="Matthias R."/>
            <person name="Zautner A.E."/>
        </authorList>
    </citation>
    <scope>NUCLEOTIDE SEQUENCE</scope>
    <source>
        <strain evidence="7">LEO 70</strain>
        <strain evidence="6">LEO 74</strain>
        <strain evidence="5">LEO 79</strain>
        <strain evidence="4">LEO 99</strain>
    </source>
</reference>
<keyword evidence="1" id="KW-0732">Signal</keyword>
<gene>
    <name evidence="3" type="ORF">RJG51_03675</name>
    <name evidence="2" type="ORF">RJG52_07920</name>
    <name evidence="4" type="ORF">RJG53_09595</name>
    <name evidence="6" type="ORF">RJG55_07915</name>
    <name evidence="5" type="ORF">RJG56_09445</name>
    <name evidence="7" type="ORF">RJG57_03450</name>
</gene>
<feature type="signal peptide" evidence="1">
    <location>
        <begin position="1"/>
        <end position="23"/>
    </location>
</feature>
<evidence type="ECO:0000313" key="6">
    <source>
        <dbReference type="EMBL" id="WNL22868.1"/>
    </source>
</evidence>
<feature type="chain" id="PRO_5041631019" evidence="1">
    <location>
        <begin position="24"/>
        <end position="49"/>
    </location>
</feature>
<name>A0AA96D503_9BACT</name>
<sequence length="49" mass="5510">MKAVQKVLLGLGLSLFVSSGLYASEDYMGDHMHEGKMTNHMNMDGICWY</sequence>
<evidence type="ECO:0000313" key="4">
    <source>
        <dbReference type="EMBL" id="WNL18830.1"/>
    </source>
</evidence>